<sequence length="111" mass="12108">MMTVDASKANHHFFDGNSQHTLPSATAGTGAPLTAIPYELSKGFQHLVDKPKENQETIKKKIAKLQDGLPQLGSYDLRQAKADIVYLNTILDDEPDIAQILAGATWSANYP</sequence>
<accession>A0A1E3IJE1</accession>
<dbReference type="AlphaFoldDB" id="A0A1E3IJE1"/>
<dbReference type="VEuPathDB" id="FungiDB:L203_02720"/>
<dbReference type="GeneID" id="91090485"/>
<evidence type="ECO:0000313" key="1">
    <source>
        <dbReference type="EMBL" id="WVN91030.1"/>
    </source>
</evidence>
<protein>
    <submittedName>
        <fullName evidence="1">Uncharacterized protein</fullName>
    </submittedName>
</protein>
<reference evidence="1" key="1">
    <citation type="submission" date="2016-06" db="EMBL/GenBank/DDBJ databases">
        <authorList>
            <person name="Cuomo C."/>
            <person name="Litvintseva A."/>
            <person name="Heitman J."/>
            <person name="Chen Y."/>
            <person name="Sun S."/>
            <person name="Springer D."/>
            <person name="Dromer F."/>
            <person name="Young S."/>
            <person name="Zeng Q."/>
            <person name="Chapman S."/>
            <person name="Gujja S."/>
            <person name="Saif S."/>
            <person name="Birren B."/>
        </authorList>
    </citation>
    <scope>NUCLEOTIDE SEQUENCE</scope>
    <source>
        <strain evidence="1">CBS 7841</strain>
    </source>
</reference>
<dbReference type="EMBL" id="CP143791">
    <property type="protein sequence ID" value="WVN91030.1"/>
    <property type="molecule type" value="Genomic_DNA"/>
</dbReference>
<dbReference type="RefSeq" id="XP_066071730.1">
    <property type="nucleotide sequence ID" value="XM_066215633.1"/>
</dbReference>
<reference evidence="1" key="2">
    <citation type="journal article" date="2022" name="Elife">
        <title>Obligate sexual reproduction of a homothallic fungus closely related to the Cryptococcus pathogenic species complex.</title>
        <authorList>
            <person name="Passer A.R."/>
            <person name="Clancey S.A."/>
            <person name="Shea T."/>
            <person name="David-Palma M."/>
            <person name="Averette A.F."/>
            <person name="Boekhout T."/>
            <person name="Porcel B.M."/>
            <person name="Nowrousian M."/>
            <person name="Cuomo C.A."/>
            <person name="Sun S."/>
            <person name="Heitman J."/>
            <person name="Coelho M.A."/>
        </authorList>
    </citation>
    <scope>NUCLEOTIDE SEQUENCE</scope>
    <source>
        <strain evidence="1">CBS 7841</strain>
    </source>
</reference>
<evidence type="ECO:0000313" key="2">
    <source>
        <dbReference type="Proteomes" id="UP000094043"/>
    </source>
</evidence>
<reference evidence="1" key="3">
    <citation type="submission" date="2024-01" db="EMBL/GenBank/DDBJ databases">
        <authorList>
            <person name="Coelho M.A."/>
            <person name="David-Palma M."/>
            <person name="Shea T."/>
            <person name="Sun S."/>
            <person name="Cuomo C.A."/>
            <person name="Heitman J."/>
        </authorList>
    </citation>
    <scope>NUCLEOTIDE SEQUENCE</scope>
    <source>
        <strain evidence="1">CBS 7841</strain>
    </source>
</reference>
<proteinExistence type="predicted"/>
<organism evidence="1 2">
    <name type="scientific">Cryptococcus depauperatus CBS 7841</name>
    <dbReference type="NCBI Taxonomy" id="1295531"/>
    <lineage>
        <taxon>Eukaryota</taxon>
        <taxon>Fungi</taxon>
        <taxon>Dikarya</taxon>
        <taxon>Basidiomycota</taxon>
        <taxon>Agaricomycotina</taxon>
        <taxon>Tremellomycetes</taxon>
        <taxon>Tremellales</taxon>
        <taxon>Cryptococcaceae</taxon>
        <taxon>Cryptococcus</taxon>
    </lineage>
</organism>
<dbReference type="OrthoDB" id="2561636at2759"/>
<dbReference type="KEGG" id="cdep:91090485"/>
<keyword evidence="2" id="KW-1185">Reference proteome</keyword>
<name>A0A1E3IJE1_9TREE</name>
<dbReference type="Proteomes" id="UP000094043">
    <property type="component" value="Chromosome 8"/>
</dbReference>
<gene>
    <name evidence="1" type="ORF">L203_106277</name>
</gene>